<dbReference type="RefSeq" id="XP_031579963.1">
    <property type="nucleotide sequence ID" value="XM_031722930.1"/>
</dbReference>
<name>A0A179UX66_BLAGS</name>
<dbReference type="RefSeq" id="XP_031579964.1">
    <property type="nucleotide sequence ID" value="XM_031722931.1"/>
</dbReference>
<dbReference type="VEuPathDB" id="FungiDB:BDBG_07088"/>
<dbReference type="OrthoDB" id="6484178at2759"/>
<dbReference type="Proteomes" id="UP000002038">
    <property type="component" value="Unassembled WGS sequence"/>
</dbReference>
<gene>
    <name evidence="1" type="ORF">BDBG_07088</name>
</gene>
<keyword evidence="2" id="KW-1185">Reference proteome</keyword>
<accession>A0A179UX66</accession>
<reference evidence="2" key="2">
    <citation type="journal article" date="2015" name="PLoS Genet.">
        <title>The dynamic genome and transcriptome of the human fungal pathogen Blastomyces and close relative Emmonsia.</title>
        <authorList>
            <person name="Munoz J.F."/>
            <person name="Gauthier G.M."/>
            <person name="Desjardins C.A."/>
            <person name="Gallo J.E."/>
            <person name="Holder J."/>
            <person name="Sullivan T.D."/>
            <person name="Marty A.J."/>
            <person name="Carmen J.C."/>
            <person name="Chen Z."/>
            <person name="Ding L."/>
            <person name="Gujja S."/>
            <person name="Magrini V."/>
            <person name="Misas E."/>
            <person name="Mitreva M."/>
            <person name="Priest M."/>
            <person name="Saif S."/>
            <person name="Whiston E.A."/>
            <person name="Young S."/>
            <person name="Zeng Q."/>
            <person name="Goldman W.E."/>
            <person name="Mardis E.R."/>
            <person name="Taylor J.W."/>
            <person name="McEwen J.G."/>
            <person name="Clay O.K."/>
            <person name="Klein B.S."/>
            <person name="Cuomo C.A."/>
        </authorList>
    </citation>
    <scope>NUCLEOTIDE SEQUENCE [LARGE SCALE GENOMIC DNA]</scope>
    <source>
        <strain evidence="2">SLH14081</strain>
    </source>
</reference>
<protein>
    <submittedName>
        <fullName evidence="1">Uncharacterized protein</fullName>
    </submittedName>
</protein>
<dbReference type="GeneID" id="42528204"/>
<dbReference type="EMBL" id="GG657464">
    <property type="protein sequence ID" value="OAT11640.1"/>
    <property type="molecule type" value="Genomic_DNA"/>
</dbReference>
<evidence type="ECO:0000313" key="2">
    <source>
        <dbReference type="Proteomes" id="UP000002038"/>
    </source>
</evidence>
<dbReference type="KEGG" id="bgh:BDBG_07088"/>
<dbReference type="AlphaFoldDB" id="A0A179UX66"/>
<reference evidence="1" key="1">
    <citation type="submission" date="2009-02" db="EMBL/GenBank/DDBJ databases">
        <title>The Genome Sequence of Blastomyces dermatitidis strain SLH14081.</title>
        <authorList>
            <consortium name="The Broad Institute Genome Sequencing Platform"/>
            <consortium name="Broad Institute Microbial Sequencing Center."/>
            <person name="Champion M."/>
            <person name="Cuomo C."/>
            <person name="Ma L.-J."/>
            <person name="Henn M.R."/>
            <person name="Klein B."/>
            <person name="Goldman B."/>
            <person name="Young S."/>
            <person name="Kodira C.D."/>
            <person name="Zeng Q."/>
            <person name="Koehrsen M."/>
            <person name="Alvarado L."/>
            <person name="Berlin A.M."/>
            <person name="Heiman D.I."/>
            <person name="Hepburn T.A."/>
            <person name="Saif S."/>
            <person name="Shea T.D."/>
            <person name="Shenoy N."/>
            <person name="Sykes S."/>
            <person name="Galagan J."/>
            <person name="Nusbaum C."/>
            <person name="Birren B."/>
        </authorList>
    </citation>
    <scope>NUCLEOTIDE SEQUENCE</scope>
    <source>
        <strain evidence="1">SLH14081</strain>
    </source>
</reference>
<proteinExistence type="predicted"/>
<evidence type="ECO:0000313" key="1">
    <source>
        <dbReference type="EMBL" id="OAT11641.1"/>
    </source>
</evidence>
<sequence length="152" mass="17143">MVAGAIPRLPQQQSRWTLLLTPSYLPRMTIRYRNGTCHNIRDALSCLHNLEDDSEEIPSDKRGNVSQVPIQVGRQSDKKTGVFVTSASDIGIALSDEIKNQLCSELPPDPAVRKIFLRLLRAGEDYLFKIKDGLFLFRGQSTLRYEGVRQGQ</sequence>
<organism evidence="1 2">
    <name type="scientific">Blastomyces gilchristii (strain SLH14081)</name>
    <name type="common">Blastomyces dermatitidis</name>
    <dbReference type="NCBI Taxonomy" id="559298"/>
    <lineage>
        <taxon>Eukaryota</taxon>
        <taxon>Fungi</taxon>
        <taxon>Dikarya</taxon>
        <taxon>Ascomycota</taxon>
        <taxon>Pezizomycotina</taxon>
        <taxon>Eurotiomycetes</taxon>
        <taxon>Eurotiomycetidae</taxon>
        <taxon>Onygenales</taxon>
        <taxon>Ajellomycetaceae</taxon>
        <taxon>Blastomyces</taxon>
    </lineage>
</organism>
<dbReference type="EMBL" id="GG657464">
    <property type="protein sequence ID" value="OAT11641.1"/>
    <property type="molecule type" value="Genomic_DNA"/>
</dbReference>